<dbReference type="PANTHER" id="PTHR36503:SF2">
    <property type="entry name" value="BLR2408 PROTEIN"/>
    <property type="match status" value="1"/>
</dbReference>
<dbReference type="Pfam" id="PF00903">
    <property type="entry name" value="Glyoxalase"/>
    <property type="match status" value="1"/>
</dbReference>
<feature type="domain" description="VOC" evidence="1">
    <location>
        <begin position="3"/>
        <end position="130"/>
    </location>
</feature>
<dbReference type="EMBL" id="NGKA01000020">
    <property type="protein sequence ID" value="RSU09586.1"/>
    <property type="molecule type" value="Genomic_DNA"/>
</dbReference>
<dbReference type="InterPro" id="IPR037523">
    <property type="entry name" value="VOC_core"/>
</dbReference>
<proteinExistence type="predicted"/>
<reference evidence="2 3" key="1">
    <citation type="submission" date="2017-05" db="EMBL/GenBank/DDBJ databases">
        <title>Vagococcus spp. assemblies.</title>
        <authorList>
            <person name="Gulvik C.A."/>
        </authorList>
    </citation>
    <scope>NUCLEOTIDE SEQUENCE [LARGE SCALE GENOMIC DNA]</scope>
    <source>
        <strain evidence="2 3">CCUG 51432</strain>
    </source>
</reference>
<gene>
    <name evidence="2" type="ORF">CBF29_11315</name>
</gene>
<dbReference type="InterPro" id="IPR029068">
    <property type="entry name" value="Glyas_Bleomycin-R_OHBP_Dase"/>
</dbReference>
<dbReference type="SUPFAM" id="SSF54593">
    <property type="entry name" value="Glyoxalase/Bleomycin resistance protein/Dihydroxybiphenyl dioxygenase"/>
    <property type="match status" value="1"/>
</dbReference>
<dbReference type="PROSITE" id="PS51819">
    <property type="entry name" value="VOC"/>
    <property type="match status" value="1"/>
</dbReference>
<evidence type="ECO:0000313" key="2">
    <source>
        <dbReference type="EMBL" id="RSU09586.1"/>
    </source>
</evidence>
<dbReference type="RefSeq" id="WP_126809837.1">
    <property type="nucleotide sequence ID" value="NZ_NGKA01000020.1"/>
</dbReference>
<comment type="caution">
    <text evidence="2">The sequence shown here is derived from an EMBL/GenBank/DDBJ whole genome shotgun (WGS) entry which is preliminary data.</text>
</comment>
<dbReference type="AlphaFoldDB" id="A0A430ANE4"/>
<evidence type="ECO:0000259" key="1">
    <source>
        <dbReference type="PROSITE" id="PS51819"/>
    </source>
</evidence>
<dbReference type="PANTHER" id="PTHR36503">
    <property type="entry name" value="BLR2520 PROTEIN"/>
    <property type="match status" value="1"/>
</dbReference>
<keyword evidence="3" id="KW-1185">Reference proteome</keyword>
<evidence type="ECO:0000313" key="3">
    <source>
        <dbReference type="Proteomes" id="UP000287605"/>
    </source>
</evidence>
<dbReference type="OrthoDB" id="9798430at2"/>
<sequence>MSTLVFANFPVSNLERSIAFYSSLGFKANEEMSSPEGCAMVWDDHFWVMLLTHESYREFIGDKDIPDSKTMSGSLVSFSLESPEAVKKFAETAKQNGGDYYEVDIEVPENQMYFFEVVDPDGNILEPLWMKM</sequence>
<dbReference type="Proteomes" id="UP000287605">
    <property type="component" value="Unassembled WGS sequence"/>
</dbReference>
<organism evidence="2 3">
    <name type="scientific">Vagococcus elongatus</name>
    <dbReference type="NCBI Taxonomy" id="180344"/>
    <lineage>
        <taxon>Bacteria</taxon>
        <taxon>Bacillati</taxon>
        <taxon>Bacillota</taxon>
        <taxon>Bacilli</taxon>
        <taxon>Lactobacillales</taxon>
        <taxon>Enterococcaceae</taxon>
        <taxon>Vagococcus</taxon>
    </lineage>
</organism>
<dbReference type="InterPro" id="IPR004360">
    <property type="entry name" value="Glyas_Fos-R_dOase_dom"/>
</dbReference>
<dbReference type="Gene3D" id="3.10.180.10">
    <property type="entry name" value="2,3-Dihydroxybiphenyl 1,2-Dioxygenase, domain 1"/>
    <property type="match status" value="1"/>
</dbReference>
<protein>
    <submittedName>
        <fullName evidence="2">Glyoxalase</fullName>
    </submittedName>
</protein>
<accession>A0A430ANE4</accession>
<name>A0A430ANE4_9ENTE</name>